<protein>
    <submittedName>
        <fullName evidence="4">Uncharacterized protein</fullName>
    </submittedName>
</protein>
<dbReference type="Gene3D" id="3.40.50.1010">
    <property type="entry name" value="5'-nuclease"/>
    <property type="match status" value="1"/>
</dbReference>
<dbReference type="InterPro" id="IPR029060">
    <property type="entry name" value="PIN-like_dom_sf"/>
</dbReference>
<name>A0A7I8JTW9_SPIIN</name>
<feature type="region of interest" description="Disordered" evidence="1">
    <location>
        <begin position="434"/>
        <end position="456"/>
    </location>
</feature>
<feature type="compositionally biased region" description="Polar residues" evidence="1">
    <location>
        <begin position="499"/>
        <end position="508"/>
    </location>
</feature>
<dbReference type="InterPro" id="IPR006084">
    <property type="entry name" value="XPG/Rad2"/>
</dbReference>
<dbReference type="PRINTS" id="PR00853">
    <property type="entry name" value="XPGRADSUPER"/>
</dbReference>
<evidence type="ECO:0000313" key="4">
    <source>
        <dbReference type="EMBL" id="CAA2634639.1"/>
    </source>
</evidence>
<feature type="domain" description="XPG-I" evidence="2">
    <location>
        <begin position="144"/>
        <end position="203"/>
    </location>
</feature>
<sequence length="517" mass="57231">MGIGGNFWELLKPYARYEGVDFLRDKRVAVDLSFWIIQHDAAVRSASRRAHGIPISASPSSAPSTSSPSGLTAAQMGAFPVFVVDGEPPPLKAQARIERFCRAAGLDPSECAIALPQMEGGETPEIQRNRFFTKCVQECVELLELLGMPVVRARDEAEALCAQLNADGDVDACITADSDAFLFGPREPFECYNISDIEAGLGLKRQHLIAISLLVGNDYDLHGCLALELTRPFVSSSCLKKMRFCRGESRRARAPPHCYRCGHPGSKRAHVSSPCGPCNASGNGNCAAKPSGFRCECPACEKNPSVEALVDFLSYYQNWKPSYTRERVLPMLTTIFLREMAANPREGSLLCGQFGFHSIQRIRTRFFHPFYVVKWKRVSSGLTCPNKGLTPDLMEEPEVPSIFIDDGCWFMATDENMELVRAAFPREVNRFLKEKEPRESKSKRKETLASDSPRSGPIQLSITEFYRSTKAAATATATATATTAAAQLKPDEDPRQKRPLSSDQTLSKSVRRRLLFD</sequence>
<feature type="region of interest" description="Disordered" evidence="1">
    <location>
        <begin position="476"/>
        <end position="517"/>
    </location>
</feature>
<dbReference type="SUPFAM" id="SSF88723">
    <property type="entry name" value="PIN domain-like"/>
    <property type="match status" value="1"/>
</dbReference>
<feature type="compositionally biased region" description="Basic and acidic residues" evidence="1">
    <location>
        <begin position="434"/>
        <end position="448"/>
    </location>
</feature>
<dbReference type="PANTHER" id="PTHR11081:SF59">
    <property type="entry name" value="FI23547P1"/>
    <property type="match status" value="1"/>
</dbReference>
<dbReference type="Proteomes" id="UP001189122">
    <property type="component" value="Unassembled WGS sequence"/>
</dbReference>
<dbReference type="GO" id="GO:0017108">
    <property type="term" value="F:5'-flap endonuclease activity"/>
    <property type="evidence" value="ECO:0007669"/>
    <property type="project" value="TreeGrafter"/>
</dbReference>
<evidence type="ECO:0000259" key="3">
    <source>
        <dbReference type="SMART" id="SM00485"/>
    </source>
</evidence>
<reference evidence="4 5" key="1">
    <citation type="submission" date="2019-12" db="EMBL/GenBank/DDBJ databases">
        <authorList>
            <person name="Scholz U."/>
            <person name="Mascher M."/>
            <person name="Fiebig A."/>
        </authorList>
    </citation>
    <scope>NUCLEOTIDE SEQUENCE</scope>
</reference>
<dbReference type="InterPro" id="IPR006086">
    <property type="entry name" value="XPG-I_dom"/>
</dbReference>
<dbReference type="Pfam" id="PF00867">
    <property type="entry name" value="XPG_I"/>
    <property type="match status" value="1"/>
</dbReference>
<dbReference type="GO" id="GO:0009555">
    <property type="term" value="P:pollen development"/>
    <property type="evidence" value="ECO:0007669"/>
    <property type="project" value="TreeGrafter"/>
</dbReference>
<dbReference type="EMBL" id="LR743605">
    <property type="protein sequence ID" value="CAA2634639.1"/>
    <property type="molecule type" value="Genomic_DNA"/>
</dbReference>
<keyword evidence="5" id="KW-1185">Reference proteome</keyword>
<proteinExistence type="predicted"/>
<dbReference type="AlphaFoldDB" id="A0A7I8JTW9"/>
<feature type="domain" description="XPG N-terminal" evidence="3">
    <location>
        <begin position="1"/>
        <end position="106"/>
    </location>
</feature>
<dbReference type="Pfam" id="PF00752">
    <property type="entry name" value="XPG_N"/>
    <property type="match status" value="1"/>
</dbReference>
<accession>A0A7I8JTW9</accession>
<evidence type="ECO:0000259" key="2">
    <source>
        <dbReference type="SMART" id="SM00484"/>
    </source>
</evidence>
<organism evidence="4">
    <name type="scientific">Spirodela intermedia</name>
    <name type="common">Intermediate duckweed</name>
    <dbReference type="NCBI Taxonomy" id="51605"/>
    <lineage>
        <taxon>Eukaryota</taxon>
        <taxon>Viridiplantae</taxon>
        <taxon>Streptophyta</taxon>
        <taxon>Embryophyta</taxon>
        <taxon>Tracheophyta</taxon>
        <taxon>Spermatophyta</taxon>
        <taxon>Magnoliopsida</taxon>
        <taxon>Liliopsida</taxon>
        <taxon>Araceae</taxon>
        <taxon>Lemnoideae</taxon>
        <taxon>Spirodela</taxon>
    </lineage>
</organism>
<dbReference type="InterPro" id="IPR006085">
    <property type="entry name" value="XPG_DNA_repair_N"/>
</dbReference>
<gene>
    <name evidence="4" type="ORF">SI7747_18020043</name>
</gene>
<evidence type="ECO:0000256" key="1">
    <source>
        <dbReference type="SAM" id="MobiDB-lite"/>
    </source>
</evidence>
<dbReference type="SMART" id="SM00484">
    <property type="entry name" value="XPGI"/>
    <property type="match status" value="1"/>
</dbReference>
<dbReference type="PANTHER" id="PTHR11081">
    <property type="entry name" value="FLAP ENDONUCLEASE FAMILY MEMBER"/>
    <property type="match status" value="1"/>
</dbReference>
<dbReference type="EMBL" id="CACRZD030000018">
    <property type="protein sequence ID" value="CAA6673626.1"/>
    <property type="molecule type" value="Genomic_DNA"/>
</dbReference>
<feature type="compositionally biased region" description="Low complexity" evidence="1">
    <location>
        <begin position="476"/>
        <end position="486"/>
    </location>
</feature>
<evidence type="ECO:0000313" key="5">
    <source>
        <dbReference type="Proteomes" id="UP001189122"/>
    </source>
</evidence>
<dbReference type="SMART" id="SM00485">
    <property type="entry name" value="XPGN"/>
    <property type="match status" value="1"/>
</dbReference>